<evidence type="ECO:0000313" key="5">
    <source>
        <dbReference type="EMBL" id="PIW18643.1"/>
    </source>
</evidence>
<evidence type="ECO:0000313" key="6">
    <source>
        <dbReference type="Proteomes" id="UP000231019"/>
    </source>
</evidence>
<proteinExistence type="predicted"/>
<feature type="region of interest" description="Disordered" evidence="2">
    <location>
        <begin position="188"/>
        <end position="207"/>
    </location>
</feature>
<evidence type="ECO:0000259" key="4">
    <source>
        <dbReference type="PROSITE" id="PS51272"/>
    </source>
</evidence>
<dbReference type="EMBL" id="PFFQ01000012">
    <property type="protein sequence ID" value="PIW18643.1"/>
    <property type="molecule type" value="Genomic_DNA"/>
</dbReference>
<comment type="caution">
    <text evidence="5">The sequence shown here is derived from an EMBL/GenBank/DDBJ whole genome shotgun (WGS) entry which is preliminary data.</text>
</comment>
<reference evidence="5 6" key="1">
    <citation type="submission" date="2017-09" db="EMBL/GenBank/DDBJ databases">
        <title>Depth-based differentiation of microbial function through sediment-hosted aquifers and enrichment of novel symbionts in the deep terrestrial subsurface.</title>
        <authorList>
            <person name="Probst A.J."/>
            <person name="Ladd B."/>
            <person name="Jarett J.K."/>
            <person name="Geller-Mcgrath D.E."/>
            <person name="Sieber C.M."/>
            <person name="Emerson J.B."/>
            <person name="Anantharaman K."/>
            <person name="Thomas B.C."/>
            <person name="Malmstrom R."/>
            <person name="Stieglmeier M."/>
            <person name="Klingl A."/>
            <person name="Woyke T."/>
            <person name="Ryan C.M."/>
            <person name="Banfield J.F."/>
        </authorList>
    </citation>
    <scope>NUCLEOTIDE SEQUENCE [LARGE SCALE GENOMIC DNA]</scope>
    <source>
        <strain evidence="5">CG17_big_fil_post_rev_8_21_14_2_50_48_46</strain>
    </source>
</reference>
<feature type="chain" id="PRO_5014908739" description="SLH domain-containing protein" evidence="3">
    <location>
        <begin position="24"/>
        <end position="713"/>
    </location>
</feature>
<feature type="coiled-coil region" evidence="1">
    <location>
        <begin position="139"/>
        <end position="171"/>
    </location>
</feature>
<keyword evidence="3" id="KW-0732">Signal</keyword>
<dbReference type="InterPro" id="IPR051465">
    <property type="entry name" value="Cell_Envelope_Struct_Comp"/>
</dbReference>
<protein>
    <recommendedName>
        <fullName evidence="4">SLH domain-containing protein</fullName>
    </recommendedName>
</protein>
<accession>A0A2M7G970</accession>
<dbReference type="PROSITE" id="PS51272">
    <property type="entry name" value="SLH"/>
    <property type="match status" value="1"/>
</dbReference>
<dbReference type="PANTHER" id="PTHR43308">
    <property type="entry name" value="OUTER MEMBRANE PROTEIN ALPHA-RELATED"/>
    <property type="match status" value="1"/>
</dbReference>
<dbReference type="InterPro" id="IPR001119">
    <property type="entry name" value="SLH_dom"/>
</dbReference>
<evidence type="ECO:0000256" key="1">
    <source>
        <dbReference type="SAM" id="Coils"/>
    </source>
</evidence>
<evidence type="ECO:0000256" key="3">
    <source>
        <dbReference type="SAM" id="SignalP"/>
    </source>
</evidence>
<feature type="signal peptide" evidence="3">
    <location>
        <begin position="1"/>
        <end position="23"/>
    </location>
</feature>
<evidence type="ECO:0000256" key="2">
    <source>
        <dbReference type="SAM" id="MobiDB-lite"/>
    </source>
</evidence>
<sequence length="713" mass="79150">MKANHILFLASTLTLGLALPVLAQEATEPVSETAAPSETRLKAKHEADKENTYQELLKENGGDHASEHWASEAIENLIQKYCGIMVGYPNNTFRGPQEMTRYEMAAALYKLMQCMEEPLKNVAQQEPIDTRHLATKDELAKLQALQTLLNKELKEIQLAKLQSRVDELEKIQVTGSFDIRYRERLVTTDGTDPQSPLFAGKNTSPENRVELDGTVTKRDSATENTKTFNNNVNQFGRDEFGIPNLYHSPSEANITPDDLVPFRFRTHLQVDAHWSKWIRSQMVLDIFDLAQASSALTKTPLIVSNGGHDVNEGLYDGNPFVFRTALTEVMIPDSTHRLRVGLMNFQDNLKTGTKFTSLFNQGNWNGRGYGLVGWGGSEVALSNNGVSNYLNSIYRYWTGGIDVSMVDPDSMVYNQASSPALSYDSDWGWGSFMVGMNAGSTQTNRLLAANIGGNLSSGSPVKGSNANFEGSGIYPGAQLQGLDTKEGSGRKLVSNQLALPSQYGDGYGVMGLETRFFQESFPVRLQLAAMHYFNDSLTDFSGATRKEVSATLDLGWNKNFGITLQANKSFIGYDRQSIGVFFNNINDSDIDFQLGANFATRGLFQMADLSAGSFGAAFAFPLWRPEKDKPQHIRLMLAARQSMGDRWGILPVGSTTPNQLWKESGVTVGIPWKHVYNTNLDMTLQYSMMLADAIWSLRQPLAHDISIITRYNF</sequence>
<feature type="region of interest" description="Disordered" evidence="2">
    <location>
        <begin position="28"/>
        <end position="49"/>
    </location>
</feature>
<name>A0A2M7G970_9BACT</name>
<keyword evidence="1" id="KW-0175">Coiled coil</keyword>
<feature type="domain" description="SLH" evidence="4">
    <location>
        <begin position="57"/>
        <end position="122"/>
    </location>
</feature>
<dbReference type="AlphaFoldDB" id="A0A2M7G970"/>
<dbReference type="Pfam" id="PF00395">
    <property type="entry name" value="SLH"/>
    <property type="match status" value="1"/>
</dbReference>
<feature type="compositionally biased region" description="Basic and acidic residues" evidence="2">
    <location>
        <begin position="39"/>
        <end position="49"/>
    </location>
</feature>
<dbReference type="Proteomes" id="UP000231019">
    <property type="component" value="Unassembled WGS sequence"/>
</dbReference>
<gene>
    <name evidence="5" type="ORF">COW36_04945</name>
</gene>
<dbReference type="PANTHER" id="PTHR43308:SF1">
    <property type="entry name" value="OUTER MEMBRANE PROTEIN ALPHA"/>
    <property type="match status" value="1"/>
</dbReference>
<organism evidence="5 6">
    <name type="scientific">bacterium (Candidatus Blackallbacteria) CG17_big_fil_post_rev_8_21_14_2_50_48_46</name>
    <dbReference type="NCBI Taxonomy" id="2014261"/>
    <lineage>
        <taxon>Bacteria</taxon>
        <taxon>Candidatus Blackallbacteria</taxon>
    </lineage>
</organism>